<sequence length="69" mass="8042">MGSQSRRQRTIDRKRTDQLVFAKHLIMSLKEQHIAKLLLANLSNGLQTVKGTHTRDDMIAKRCVVKWIR</sequence>
<gene>
    <name evidence="1" type="ORF">R1sor_014280</name>
</gene>
<dbReference type="AlphaFoldDB" id="A0ABD3HD47"/>
<evidence type="ECO:0000313" key="2">
    <source>
        <dbReference type="Proteomes" id="UP001633002"/>
    </source>
</evidence>
<reference evidence="1 2" key="1">
    <citation type="submission" date="2024-09" db="EMBL/GenBank/DDBJ databases">
        <title>Chromosome-scale assembly of Riccia sorocarpa.</title>
        <authorList>
            <person name="Paukszto L."/>
        </authorList>
    </citation>
    <scope>NUCLEOTIDE SEQUENCE [LARGE SCALE GENOMIC DNA]</scope>
    <source>
        <strain evidence="1">LP-2024</strain>
        <tissue evidence="1">Aerial parts of the thallus</tissue>
    </source>
</reference>
<keyword evidence="2" id="KW-1185">Reference proteome</keyword>
<accession>A0ABD3HD47</accession>
<protein>
    <submittedName>
        <fullName evidence="1">Uncharacterized protein</fullName>
    </submittedName>
</protein>
<organism evidence="1 2">
    <name type="scientific">Riccia sorocarpa</name>
    <dbReference type="NCBI Taxonomy" id="122646"/>
    <lineage>
        <taxon>Eukaryota</taxon>
        <taxon>Viridiplantae</taxon>
        <taxon>Streptophyta</taxon>
        <taxon>Embryophyta</taxon>
        <taxon>Marchantiophyta</taxon>
        <taxon>Marchantiopsida</taxon>
        <taxon>Marchantiidae</taxon>
        <taxon>Marchantiales</taxon>
        <taxon>Ricciaceae</taxon>
        <taxon>Riccia</taxon>
    </lineage>
</organism>
<proteinExistence type="predicted"/>
<dbReference type="EMBL" id="JBJQOH010000004">
    <property type="protein sequence ID" value="KAL3687971.1"/>
    <property type="molecule type" value="Genomic_DNA"/>
</dbReference>
<comment type="caution">
    <text evidence="1">The sequence shown here is derived from an EMBL/GenBank/DDBJ whole genome shotgun (WGS) entry which is preliminary data.</text>
</comment>
<dbReference type="Proteomes" id="UP001633002">
    <property type="component" value="Unassembled WGS sequence"/>
</dbReference>
<evidence type="ECO:0000313" key="1">
    <source>
        <dbReference type="EMBL" id="KAL3687971.1"/>
    </source>
</evidence>
<name>A0ABD3HD47_9MARC</name>